<dbReference type="Proteomes" id="UP000314294">
    <property type="component" value="Unassembled WGS sequence"/>
</dbReference>
<feature type="compositionally biased region" description="Basic and acidic residues" evidence="1">
    <location>
        <begin position="24"/>
        <end position="35"/>
    </location>
</feature>
<evidence type="ECO:0000313" key="2">
    <source>
        <dbReference type="EMBL" id="TNN68769.1"/>
    </source>
</evidence>
<feature type="region of interest" description="Disordered" evidence="1">
    <location>
        <begin position="1"/>
        <end position="66"/>
    </location>
</feature>
<name>A0A4Z2HSF0_9TELE</name>
<feature type="region of interest" description="Disordered" evidence="1">
    <location>
        <begin position="87"/>
        <end position="107"/>
    </location>
</feature>
<protein>
    <submittedName>
        <fullName evidence="2">Uncharacterized protein</fullName>
    </submittedName>
</protein>
<evidence type="ECO:0000256" key="1">
    <source>
        <dbReference type="SAM" id="MobiDB-lite"/>
    </source>
</evidence>
<keyword evidence="3" id="KW-1185">Reference proteome</keyword>
<dbReference type="AlphaFoldDB" id="A0A4Z2HSF0"/>
<comment type="caution">
    <text evidence="2">The sequence shown here is derived from an EMBL/GenBank/DDBJ whole genome shotgun (WGS) entry which is preliminary data.</text>
</comment>
<dbReference type="EMBL" id="SRLO01000184">
    <property type="protein sequence ID" value="TNN68769.1"/>
    <property type="molecule type" value="Genomic_DNA"/>
</dbReference>
<reference evidence="2 3" key="1">
    <citation type="submission" date="2019-03" db="EMBL/GenBank/DDBJ databases">
        <title>First draft genome of Liparis tanakae, snailfish: a comprehensive survey of snailfish specific genes.</title>
        <authorList>
            <person name="Kim W."/>
            <person name="Song I."/>
            <person name="Jeong J.-H."/>
            <person name="Kim D."/>
            <person name="Kim S."/>
            <person name="Ryu S."/>
            <person name="Song J.Y."/>
            <person name="Lee S.K."/>
        </authorList>
    </citation>
    <scope>NUCLEOTIDE SEQUENCE [LARGE SCALE GENOMIC DNA]</scope>
    <source>
        <tissue evidence="2">Muscle</tissue>
    </source>
</reference>
<organism evidence="2 3">
    <name type="scientific">Liparis tanakae</name>
    <name type="common">Tanaka's snailfish</name>
    <dbReference type="NCBI Taxonomy" id="230148"/>
    <lineage>
        <taxon>Eukaryota</taxon>
        <taxon>Metazoa</taxon>
        <taxon>Chordata</taxon>
        <taxon>Craniata</taxon>
        <taxon>Vertebrata</taxon>
        <taxon>Euteleostomi</taxon>
        <taxon>Actinopterygii</taxon>
        <taxon>Neopterygii</taxon>
        <taxon>Teleostei</taxon>
        <taxon>Neoteleostei</taxon>
        <taxon>Acanthomorphata</taxon>
        <taxon>Eupercaria</taxon>
        <taxon>Perciformes</taxon>
        <taxon>Cottioidei</taxon>
        <taxon>Cottales</taxon>
        <taxon>Liparidae</taxon>
        <taxon>Liparis</taxon>
    </lineage>
</organism>
<evidence type="ECO:0000313" key="3">
    <source>
        <dbReference type="Proteomes" id="UP000314294"/>
    </source>
</evidence>
<sequence>MLCYPFLPSKERKTLGSGCGRPRTPVEKRERDRSADANSRGAPPAADPSGLPMAARTPDRHPITSQQVGFRRFLRFLRFLSFDRLNSDTRTSCPTASLAEHRHARQD</sequence>
<proteinExistence type="predicted"/>
<gene>
    <name evidence="2" type="ORF">EYF80_020957</name>
</gene>
<accession>A0A4Z2HSF0</accession>